<feature type="domain" description="Hexokinase N-terminal" evidence="7">
    <location>
        <begin position="22"/>
        <end position="234"/>
    </location>
</feature>
<dbReference type="Gene3D" id="3.30.420.40">
    <property type="match status" value="1"/>
</dbReference>
<evidence type="ECO:0000256" key="4">
    <source>
        <dbReference type="ARBA" id="ARBA00022777"/>
    </source>
</evidence>
<evidence type="ECO:0000256" key="6">
    <source>
        <dbReference type="RuleBase" id="RU362007"/>
    </source>
</evidence>
<evidence type="ECO:0000259" key="8">
    <source>
        <dbReference type="Pfam" id="PF03727"/>
    </source>
</evidence>
<evidence type="ECO:0000259" key="7">
    <source>
        <dbReference type="Pfam" id="PF00349"/>
    </source>
</evidence>
<dbReference type="Pfam" id="PF03727">
    <property type="entry name" value="Hexokinase_2"/>
    <property type="match status" value="1"/>
</dbReference>
<feature type="domain" description="Hexokinase C-terminal" evidence="8">
    <location>
        <begin position="246"/>
        <end position="509"/>
    </location>
</feature>
<proteinExistence type="inferred from homology"/>
<dbReference type="EMBL" id="QVQW01000003">
    <property type="protein sequence ID" value="RKU48865.1"/>
    <property type="molecule type" value="Genomic_DNA"/>
</dbReference>
<dbReference type="SUPFAM" id="SSF53067">
    <property type="entry name" value="Actin-like ATPase domain"/>
    <property type="match status" value="2"/>
</dbReference>
<dbReference type="GO" id="GO:0008865">
    <property type="term" value="F:fructokinase activity"/>
    <property type="evidence" value="ECO:0007669"/>
    <property type="project" value="TreeGrafter"/>
</dbReference>
<evidence type="ECO:0000313" key="9">
    <source>
        <dbReference type="EMBL" id="RKU48865.1"/>
    </source>
</evidence>
<dbReference type="PANTHER" id="PTHR19443:SF29">
    <property type="entry name" value="PHOSPHOTRANSFERASE"/>
    <property type="match status" value="1"/>
</dbReference>
<keyword evidence="3 6" id="KW-0547">Nucleotide-binding</keyword>
<gene>
    <name evidence="9" type="ORF">DL546_008105</name>
</gene>
<dbReference type="InterPro" id="IPR022672">
    <property type="entry name" value="Hexokinase_N"/>
</dbReference>
<dbReference type="GO" id="GO:0001678">
    <property type="term" value="P:intracellular glucose homeostasis"/>
    <property type="evidence" value="ECO:0007669"/>
    <property type="project" value="InterPro"/>
</dbReference>
<dbReference type="GO" id="GO:0005536">
    <property type="term" value="F:D-glucose binding"/>
    <property type="evidence" value="ECO:0007669"/>
    <property type="project" value="InterPro"/>
</dbReference>
<dbReference type="STRING" id="177199.A0A420YM29"/>
<keyword evidence="2 6" id="KW-0808">Transferase</keyword>
<organism evidence="9 10">
    <name type="scientific">Coniochaeta pulveracea</name>
    <dbReference type="NCBI Taxonomy" id="177199"/>
    <lineage>
        <taxon>Eukaryota</taxon>
        <taxon>Fungi</taxon>
        <taxon>Dikarya</taxon>
        <taxon>Ascomycota</taxon>
        <taxon>Pezizomycotina</taxon>
        <taxon>Sordariomycetes</taxon>
        <taxon>Sordariomycetidae</taxon>
        <taxon>Coniochaetales</taxon>
        <taxon>Coniochaetaceae</taxon>
        <taxon>Coniochaeta</taxon>
    </lineage>
</organism>
<evidence type="ECO:0000256" key="1">
    <source>
        <dbReference type="ARBA" id="ARBA00009225"/>
    </source>
</evidence>
<dbReference type="GO" id="GO:0005739">
    <property type="term" value="C:mitochondrion"/>
    <property type="evidence" value="ECO:0007669"/>
    <property type="project" value="TreeGrafter"/>
</dbReference>
<dbReference type="GO" id="GO:0004340">
    <property type="term" value="F:glucokinase activity"/>
    <property type="evidence" value="ECO:0007669"/>
    <property type="project" value="TreeGrafter"/>
</dbReference>
<dbReference type="InterPro" id="IPR043129">
    <property type="entry name" value="ATPase_NBD"/>
</dbReference>
<comment type="similarity">
    <text evidence="1 6">Belongs to the hexokinase family.</text>
</comment>
<dbReference type="EC" id="2.7.1.-" evidence="6"/>
<sequence>MESTNAELDEFLKPLPAIDPDLVLRLAKELGATFRRLSAESKEMFLPTPISESILRPVAGKDLGRFLAIDIGGTNLRVGFVELLGDTIPEERADGTTTKTNGSITSETEEPRLRLLLEQKWAIGNHLKNENAESFFSWIGRNIATVVRRGVEEFGLPADADLPMGVTFSFPMVQRSLSQATLMAMGKGFAITSDLDLGQLLQQGYNTHRGTDIPPISIAAISNDTVATLVSLIYQFKAAEHQKAIMGLIVGTGCNATVPLKLSSLHESKRPESVSVLPGQEDDDVRIAVNTEWSINGSAQPLRDFGLISVWDRELDEAGESPGFQPLEYMTAGRYLGELARLIMVDYMTSSLRHARNSLPTKLLERFSLTTTFISHFYPGSCKGPLLDLLRTEFPDFPWTTEHANALHRIAKAIELRAAGIIAAATLGLLMCADEIPITPAQEDKRQELIVGWTGGCIQYFQTYLQDTQRFMDEALGLFYRDAGVEEAPVRVLLVPCHDGGIKGAGILVPAALASQET</sequence>
<dbReference type="GO" id="GO:0005524">
    <property type="term" value="F:ATP binding"/>
    <property type="evidence" value="ECO:0007669"/>
    <property type="project" value="UniProtKB-UniRule"/>
</dbReference>
<keyword evidence="6" id="KW-0324">Glycolysis</keyword>
<dbReference type="GO" id="GO:0005829">
    <property type="term" value="C:cytosol"/>
    <property type="evidence" value="ECO:0007669"/>
    <property type="project" value="TreeGrafter"/>
</dbReference>
<dbReference type="AlphaFoldDB" id="A0A420YM29"/>
<dbReference type="PRINTS" id="PR00475">
    <property type="entry name" value="HEXOKINASE"/>
</dbReference>
<keyword evidence="4 6" id="KW-0418">Kinase</keyword>
<name>A0A420YM29_9PEZI</name>
<reference evidence="9 10" key="1">
    <citation type="submission" date="2018-08" db="EMBL/GenBank/DDBJ databases">
        <title>Draft genome of the lignicolous fungus Coniochaeta pulveracea.</title>
        <authorList>
            <person name="Borstlap C.J."/>
            <person name="De Witt R.N."/>
            <person name="Botha A."/>
            <person name="Volschenk H."/>
        </authorList>
    </citation>
    <scope>NUCLEOTIDE SEQUENCE [LARGE SCALE GENOMIC DNA]</scope>
    <source>
        <strain evidence="9 10">CAB683</strain>
    </source>
</reference>
<dbReference type="PROSITE" id="PS51748">
    <property type="entry name" value="HEXOKINASE_2"/>
    <property type="match status" value="1"/>
</dbReference>
<dbReference type="Proteomes" id="UP000275385">
    <property type="component" value="Unassembled WGS sequence"/>
</dbReference>
<evidence type="ECO:0000256" key="3">
    <source>
        <dbReference type="ARBA" id="ARBA00022741"/>
    </source>
</evidence>
<dbReference type="GO" id="GO:0006013">
    <property type="term" value="P:mannose metabolic process"/>
    <property type="evidence" value="ECO:0007669"/>
    <property type="project" value="TreeGrafter"/>
</dbReference>
<keyword evidence="10" id="KW-1185">Reference proteome</keyword>
<evidence type="ECO:0000313" key="10">
    <source>
        <dbReference type="Proteomes" id="UP000275385"/>
    </source>
</evidence>
<protein>
    <recommendedName>
        <fullName evidence="6">Phosphotransferase</fullName>
        <ecNumber evidence="6">2.7.1.-</ecNumber>
    </recommendedName>
</protein>
<dbReference type="GO" id="GO:0006096">
    <property type="term" value="P:glycolytic process"/>
    <property type="evidence" value="ECO:0007669"/>
    <property type="project" value="UniProtKB-UniPathway"/>
</dbReference>
<dbReference type="CDD" id="cd24000">
    <property type="entry name" value="ASKHA_NBD_HK"/>
    <property type="match status" value="1"/>
</dbReference>
<dbReference type="GO" id="GO:0006006">
    <property type="term" value="P:glucose metabolic process"/>
    <property type="evidence" value="ECO:0007669"/>
    <property type="project" value="TreeGrafter"/>
</dbReference>
<dbReference type="OrthoDB" id="419537at2759"/>
<dbReference type="GO" id="GO:0019158">
    <property type="term" value="F:mannokinase activity"/>
    <property type="evidence" value="ECO:0007669"/>
    <property type="project" value="TreeGrafter"/>
</dbReference>
<dbReference type="InterPro" id="IPR001312">
    <property type="entry name" value="Hexokinase"/>
</dbReference>
<evidence type="ECO:0000256" key="5">
    <source>
        <dbReference type="ARBA" id="ARBA00022840"/>
    </source>
</evidence>
<keyword evidence="5 6" id="KW-0067">ATP-binding</keyword>
<dbReference type="PANTHER" id="PTHR19443">
    <property type="entry name" value="HEXOKINASE"/>
    <property type="match status" value="1"/>
</dbReference>
<dbReference type="Pfam" id="PF00349">
    <property type="entry name" value="Hexokinase_1"/>
    <property type="match status" value="1"/>
</dbReference>
<dbReference type="Gene3D" id="3.40.367.20">
    <property type="match status" value="1"/>
</dbReference>
<dbReference type="UniPathway" id="UPA00109">
    <property type="reaction ID" value="UER00180"/>
</dbReference>
<accession>A0A420YM29</accession>
<evidence type="ECO:0000256" key="2">
    <source>
        <dbReference type="ARBA" id="ARBA00022679"/>
    </source>
</evidence>
<dbReference type="InterPro" id="IPR022673">
    <property type="entry name" value="Hexokinase_C"/>
</dbReference>
<comment type="caution">
    <text evidence="9">The sequence shown here is derived from an EMBL/GenBank/DDBJ whole genome shotgun (WGS) entry which is preliminary data.</text>
</comment>